<name>A0A800N805_CYTFI</name>
<feature type="transmembrane region" description="Helical" evidence="1">
    <location>
        <begin position="81"/>
        <end position="103"/>
    </location>
</feature>
<feature type="transmembrane region" description="Helical" evidence="1">
    <location>
        <begin position="12"/>
        <end position="32"/>
    </location>
</feature>
<keyword evidence="1" id="KW-1133">Transmembrane helix</keyword>
<evidence type="ECO:0000313" key="3">
    <source>
        <dbReference type="Proteomes" id="UP000465778"/>
    </source>
</evidence>
<feature type="transmembrane region" description="Helical" evidence="1">
    <location>
        <begin position="38"/>
        <end position="57"/>
    </location>
</feature>
<accession>A0A800N805</accession>
<keyword evidence="1" id="KW-0472">Membrane</keyword>
<gene>
    <name evidence="2" type="ORF">KIS1582_5069</name>
</gene>
<comment type="caution">
    <text evidence="2">The sequence shown here is derived from an EMBL/GenBank/DDBJ whole genome shotgun (WGS) entry which is preliminary data.</text>
</comment>
<dbReference type="Proteomes" id="UP000465778">
    <property type="component" value="Unassembled WGS sequence"/>
</dbReference>
<proteinExistence type="predicted"/>
<feature type="transmembrane region" description="Helical" evidence="1">
    <location>
        <begin position="109"/>
        <end position="132"/>
    </location>
</feature>
<keyword evidence="1" id="KW-0812">Transmembrane</keyword>
<protein>
    <submittedName>
        <fullName evidence="2">Uncharacterized protein</fullName>
    </submittedName>
</protein>
<dbReference type="EMBL" id="VDEM01000142">
    <property type="protein sequence ID" value="KAF0821227.1"/>
    <property type="molecule type" value="Genomic_DNA"/>
</dbReference>
<sequence length="142" mass="16860">MLIPNKKKRVNTHLYNALCRMLLILLLTPLTLQFWDHSFMSFIIVAYLTMQAGGFIFKRMYIPTYQYVVYENEHNKNMPPVFSWVMLTLILFVSITSGSILFFQGYKVFSIFFMPFFFFMGAFCWNLVILTVTEAREYHEGD</sequence>
<organism evidence="2 3">
    <name type="scientific">Cytobacillus firmus</name>
    <name type="common">Bacillus firmus</name>
    <dbReference type="NCBI Taxonomy" id="1399"/>
    <lineage>
        <taxon>Bacteria</taxon>
        <taxon>Bacillati</taxon>
        <taxon>Bacillota</taxon>
        <taxon>Bacilli</taxon>
        <taxon>Bacillales</taxon>
        <taxon>Bacillaceae</taxon>
        <taxon>Cytobacillus</taxon>
    </lineage>
</organism>
<evidence type="ECO:0000313" key="2">
    <source>
        <dbReference type="EMBL" id="KAF0821227.1"/>
    </source>
</evidence>
<reference evidence="2 3" key="1">
    <citation type="journal article" date="2020" name="G3 (Bethesda)">
        <title>Whole Genome Sequencing and Comparative Genomics of Two Nematicidal Bacillus Strains Reveals a Wide Range of Possible Virulence Factors.</title>
        <authorList>
            <person name="Susic N."/>
            <person name="Janezic S."/>
            <person name="Rupnik M."/>
            <person name="Geric Stare B."/>
        </authorList>
    </citation>
    <scope>NUCLEOTIDE SEQUENCE [LARGE SCALE GENOMIC DNA]</scope>
    <source>
        <strain evidence="2 3">I-1582</strain>
    </source>
</reference>
<dbReference type="AlphaFoldDB" id="A0A800N805"/>
<evidence type="ECO:0000256" key="1">
    <source>
        <dbReference type="SAM" id="Phobius"/>
    </source>
</evidence>